<sequence>MIDRFKNIFNIINSLLKNKLNNNNKSIIDQFDNRIINNFKELFKESISTALGYENIEVLKFIQNSFSDEIDYQRIHFNSINYHNLQLVEYLQNNGWFRGHGTDIMDLAGNGSLDVIQFLHFNRTDGCTAQAMVNAASKGNLAVVQFLNFNRTEGCNHLAIDYSLIHKHFDTAKWLLINRSDEFTTISIECAACEGNLEILQLLCEKNIVDINQINIGGKLQSIQYLLENTNFRIGELSKKYSIRMGDLDVIRFLNENTTIQLTWTSEDMDYAAIEGQMAIVRYLHENRTEGCSSNALEFAIGKGYLDVVQFLNENRTEGNVLLGIEHILGHSEISTGQFEVFKYIYGRYPFLNLPVDVMDHFAKFRDSTALQWFKENTTFLCTPDAYLKSCISRCVPNQMLSIVKWIRDNTTFPIPYETDKFQMMHRSCDILDFIKYLHQNGGTFSTNSMDLSNNLEITLFLHYNRTEGCTHQAITNAIQKGNFNLVKFLSQNRTELNNFDYLIYNPLHKIPILQFYID</sequence>
<evidence type="ECO:0000313" key="2">
    <source>
        <dbReference type="Proteomes" id="UP000001396"/>
    </source>
</evidence>
<keyword evidence="2" id="KW-1185">Reference proteome</keyword>
<dbReference type="AlphaFoldDB" id="D3BS57"/>
<dbReference type="PANTHER" id="PTHR46586">
    <property type="entry name" value="ANKYRIN REPEAT-CONTAINING PROTEIN"/>
    <property type="match status" value="1"/>
</dbReference>
<dbReference type="InterPro" id="IPR036770">
    <property type="entry name" value="Ankyrin_rpt-contain_sf"/>
</dbReference>
<organism evidence="1 2">
    <name type="scientific">Heterostelium pallidum (strain ATCC 26659 / Pp 5 / PN500)</name>
    <name type="common">Cellular slime mold</name>
    <name type="synonym">Polysphondylium pallidum</name>
    <dbReference type="NCBI Taxonomy" id="670386"/>
    <lineage>
        <taxon>Eukaryota</taxon>
        <taxon>Amoebozoa</taxon>
        <taxon>Evosea</taxon>
        <taxon>Eumycetozoa</taxon>
        <taxon>Dictyostelia</taxon>
        <taxon>Acytosteliales</taxon>
        <taxon>Acytosteliaceae</taxon>
        <taxon>Heterostelium</taxon>
    </lineage>
</organism>
<name>D3BS57_HETP5</name>
<proteinExistence type="predicted"/>
<comment type="caution">
    <text evidence="1">The sequence shown here is derived from an EMBL/GenBank/DDBJ whole genome shotgun (WGS) entry which is preliminary data.</text>
</comment>
<dbReference type="InParanoid" id="D3BS57"/>
<dbReference type="InterPro" id="IPR052050">
    <property type="entry name" value="SecEffector_AnkRepeat"/>
</dbReference>
<dbReference type="SUPFAM" id="SSF48403">
    <property type="entry name" value="Ankyrin repeat"/>
    <property type="match status" value="1"/>
</dbReference>
<dbReference type="RefSeq" id="XP_020427928.1">
    <property type="nucleotide sequence ID" value="XM_020581612.1"/>
</dbReference>
<evidence type="ECO:0000313" key="1">
    <source>
        <dbReference type="EMBL" id="EFA75794.1"/>
    </source>
</evidence>
<protein>
    <recommendedName>
        <fullName evidence="3">Ankyrin repeat protein</fullName>
    </recommendedName>
</protein>
<dbReference type="STRING" id="670386.D3BS57"/>
<dbReference type="Pfam" id="PF13637">
    <property type="entry name" value="Ank_4"/>
    <property type="match status" value="1"/>
</dbReference>
<dbReference type="Gene3D" id="1.25.40.20">
    <property type="entry name" value="Ankyrin repeat-containing domain"/>
    <property type="match status" value="2"/>
</dbReference>
<dbReference type="EMBL" id="ADBJ01000051">
    <property type="protein sequence ID" value="EFA75794.1"/>
    <property type="molecule type" value="Genomic_DNA"/>
</dbReference>
<dbReference type="SUPFAM" id="SSF140860">
    <property type="entry name" value="Pseudo ankyrin repeat-like"/>
    <property type="match status" value="1"/>
</dbReference>
<dbReference type="GeneID" id="31366318"/>
<accession>D3BS57</accession>
<dbReference type="PANTHER" id="PTHR46586:SF3">
    <property type="entry name" value="ANKYRIN REPEAT-CONTAINING PROTEIN"/>
    <property type="match status" value="1"/>
</dbReference>
<evidence type="ECO:0008006" key="3">
    <source>
        <dbReference type="Google" id="ProtNLM"/>
    </source>
</evidence>
<dbReference type="Proteomes" id="UP000001396">
    <property type="component" value="Unassembled WGS sequence"/>
</dbReference>
<dbReference type="InterPro" id="IPR002110">
    <property type="entry name" value="Ankyrin_rpt"/>
</dbReference>
<reference evidence="1 2" key="1">
    <citation type="journal article" date="2011" name="Genome Res.">
        <title>Phylogeny-wide analysis of social amoeba genomes highlights ancient origins for complex intercellular communication.</title>
        <authorList>
            <person name="Heidel A.J."/>
            <person name="Lawal H.M."/>
            <person name="Felder M."/>
            <person name="Schilde C."/>
            <person name="Helps N.R."/>
            <person name="Tunggal B."/>
            <person name="Rivero F."/>
            <person name="John U."/>
            <person name="Schleicher M."/>
            <person name="Eichinger L."/>
            <person name="Platzer M."/>
            <person name="Noegel A.A."/>
            <person name="Schaap P."/>
            <person name="Gloeckner G."/>
        </authorList>
    </citation>
    <scope>NUCLEOTIDE SEQUENCE [LARGE SCALE GENOMIC DNA]</scope>
    <source>
        <strain evidence="2">ATCC 26659 / Pp 5 / PN500</strain>
    </source>
</reference>
<gene>
    <name evidence="1" type="ORF">PPL_10849</name>
</gene>